<dbReference type="Gene3D" id="1.10.10.10">
    <property type="entry name" value="Winged helix-like DNA-binding domain superfamily/Winged helix DNA-binding domain"/>
    <property type="match status" value="1"/>
</dbReference>
<accession>A0A2N7VQZ5</accession>
<name>A0A2N7VQZ5_9BURK</name>
<dbReference type="EMBL" id="PNYB01000021">
    <property type="protein sequence ID" value="PMS19574.1"/>
    <property type="molecule type" value="Genomic_DNA"/>
</dbReference>
<comment type="caution">
    <text evidence="1">The sequence shown here is derived from an EMBL/GenBank/DDBJ whole genome shotgun (WGS) entry which is preliminary data.</text>
</comment>
<gene>
    <name evidence="1" type="ORF">C0Z19_21315</name>
</gene>
<protein>
    <submittedName>
        <fullName evidence="1">RpiR family transcriptional regulator</fullName>
    </submittedName>
</protein>
<proteinExistence type="predicted"/>
<sequence>MDPLLHTLPEARGLYAFRELFEDTGWTLKVPAASGPQTEDILLVDKEGQSYHAVLKSLHEGRPDRVTALFAQALLEARTRARKARVRPAVLIWVSSASRSLTDRLVDFHQANGNREPFALLSMDGTQYVEFPGLRLTERPGHLTSPHRTVHSAPPRVVFTDRFQWMIKLLLAADIKHADLIAAAPVRYSTATELARAAGVSTMTATRLVNALKAEGFLELSPYLKLVRRRQLADRWKAEYRKPPLALAMKFALPAPPDDLLRKLLKKHTGIVGLFGAAEALGYGHVKGVVPTVWVDNLKEAQTWRALRLAKDGERPDLILQEPGFPQSLMRGAVSRDGIMVTDILQTWLDVSAHPARGAELASELENGILATVIGDNA</sequence>
<reference evidence="1 2" key="1">
    <citation type="submission" date="2018-01" db="EMBL/GenBank/DDBJ databases">
        <title>Whole genome analyses suggest that Burkholderia sensu lato contains two further novel genera in the rhizoxinica-symbiotica group Mycetohabitans gen. nov., and Trinickia gen. nov.: implications for the evolution of diazotrophy and nodulation in the Burkholderiaceae.</title>
        <authorList>
            <person name="Estrada-de los Santos P."/>
            <person name="Palmer M."/>
            <person name="Chavez-Ramirez B."/>
            <person name="Beukes C."/>
            <person name="Steenkamp E.T."/>
            <person name="Hirsch A.M."/>
            <person name="Manyaka P."/>
            <person name="Maluk M."/>
            <person name="Lafos M."/>
            <person name="Crook M."/>
            <person name="Gross E."/>
            <person name="Simon M.F."/>
            <person name="Bueno dos Reis Junior F."/>
            <person name="Poole P.S."/>
            <person name="Venter S.N."/>
            <person name="James E.K."/>
        </authorList>
    </citation>
    <scope>NUCLEOTIDE SEQUENCE [LARGE SCALE GENOMIC DNA]</scope>
    <source>
        <strain evidence="1 2">GP25-8</strain>
    </source>
</reference>
<keyword evidence="2" id="KW-1185">Reference proteome</keyword>
<evidence type="ECO:0000313" key="1">
    <source>
        <dbReference type="EMBL" id="PMS19574.1"/>
    </source>
</evidence>
<dbReference type="Proteomes" id="UP000235347">
    <property type="component" value="Unassembled WGS sequence"/>
</dbReference>
<dbReference type="AlphaFoldDB" id="A0A2N7VQZ5"/>
<organism evidence="1 2">
    <name type="scientific">Trinickia soli</name>
    <dbReference type="NCBI Taxonomy" id="380675"/>
    <lineage>
        <taxon>Bacteria</taxon>
        <taxon>Pseudomonadati</taxon>
        <taxon>Pseudomonadota</taxon>
        <taxon>Betaproteobacteria</taxon>
        <taxon>Burkholderiales</taxon>
        <taxon>Burkholderiaceae</taxon>
        <taxon>Trinickia</taxon>
    </lineage>
</organism>
<dbReference type="RefSeq" id="WP_102611823.1">
    <property type="nucleotide sequence ID" value="NZ_CADIKD010000018.1"/>
</dbReference>
<dbReference type="InterPro" id="IPR036388">
    <property type="entry name" value="WH-like_DNA-bd_sf"/>
</dbReference>
<evidence type="ECO:0000313" key="2">
    <source>
        <dbReference type="Proteomes" id="UP000235347"/>
    </source>
</evidence>